<reference evidence="1" key="1">
    <citation type="submission" date="2022-10" db="EMBL/GenBank/DDBJ databases">
        <title>Culturing micro-colonial fungi from biological soil crusts in the Mojave desert and describing Neophaeococcomyces mojavensis, and introducing the new genera and species Taxawa tesnikishii.</title>
        <authorList>
            <person name="Kurbessoian T."/>
            <person name="Stajich J.E."/>
        </authorList>
    </citation>
    <scope>NUCLEOTIDE SEQUENCE</scope>
    <source>
        <strain evidence="1">JES_112</strain>
    </source>
</reference>
<protein>
    <submittedName>
        <fullName evidence="1">Uncharacterized protein</fullName>
    </submittedName>
</protein>
<name>A0ACC3AE80_9EURO</name>
<proteinExistence type="predicted"/>
<evidence type="ECO:0000313" key="1">
    <source>
        <dbReference type="EMBL" id="KAJ9660339.1"/>
    </source>
</evidence>
<dbReference type="EMBL" id="JAPDRQ010000032">
    <property type="protein sequence ID" value="KAJ9660339.1"/>
    <property type="molecule type" value="Genomic_DNA"/>
</dbReference>
<evidence type="ECO:0000313" key="2">
    <source>
        <dbReference type="Proteomes" id="UP001172386"/>
    </source>
</evidence>
<sequence>MDLLMRHGFVAASTEGPTKKGRLGSRKSFNGCITCKIRRVKCDEERPSCQRCTNTGRKCDGYANARIDSGMTASVQYLPVYGQASVLEVRYFEYFMHRIVPGFPKIINEEFWHQIIPQFSITDRVVWNAVNAMSILLQQPKACRKRTTLLHERHLALRSYNKSVTGLQARLEQNLAWSAACSITCILYICIECLQGNFAEAMAIYKRALAMILSLDNLHILADESNVYVAVKALLEHMAVSRGQADTLPKALLNPGTGYASMRHARADLNLLVTEAHQFICDIGEIKLAKANNNEKMWVPPLWCFQDQKYLIARMVQWRAAVACIVRHLDQYEEEMYHVGLLAYEHYFILVSALLSTFETAYDDFFDNFRNMIQHAQSLITAFNDLQIVFSFETRFIPMLAFLTHRCRHPQLRRQAISLLRKGPQMENLWKADHEIRVAETSVAFEESGCRNAVFTEDTQASLPPEEFRIFKKFDLPGDRIMLGTWQRLDDRWVVTEHIVNY</sequence>
<organism evidence="1 2">
    <name type="scientific">Neophaeococcomyces mojaviensis</name>
    <dbReference type="NCBI Taxonomy" id="3383035"/>
    <lineage>
        <taxon>Eukaryota</taxon>
        <taxon>Fungi</taxon>
        <taxon>Dikarya</taxon>
        <taxon>Ascomycota</taxon>
        <taxon>Pezizomycotina</taxon>
        <taxon>Eurotiomycetes</taxon>
        <taxon>Chaetothyriomycetidae</taxon>
        <taxon>Chaetothyriales</taxon>
        <taxon>Chaetothyriales incertae sedis</taxon>
        <taxon>Neophaeococcomyces</taxon>
    </lineage>
</organism>
<comment type="caution">
    <text evidence="1">The sequence shown here is derived from an EMBL/GenBank/DDBJ whole genome shotgun (WGS) entry which is preliminary data.</text>
</comment>
<accession>A0ACC3AE80</accession>
<dbReference type="Proteomes" id="UP001172386">
    <property type="component" value="Unassembled WGS sequence"/>
</dbReference>
<keyword evidence="2" id="KW-1185">Reference proteome</keyword>
<gene>
    <name evidence="1" type="ORF">H2198_002647</name>
</gene>